<evidence type="ECO:0000256" key="3">
    <source>
        <dbReference type="ARBA" id="ARBA00023163"/>
    </source>
</evidence>
<dbReference type="PROSITE" id="PS50888">
    <property type="entry name" value="BHLH"/>
    <property type="match status" value="1"/>
</dbReference>
<dbReference type="SMART" id="SM00353">
    <property type="entry name" value="HLH"/>
    <property type="match status" value="1"/>
</dbReference>
<keyword evidence="4" id="KW-0175">Coiled coil</keyword>
<evidence type="ECO:0000313" key="8">
    <source>
        <dbReference type="Proteomes" id="UP001085076"/>
    </source>
</evidence>
<dbReference type="Gene3D" id="4.10.280.10">
    <property type="entry name" value="Helix-loop-helix DNA-binding domain"/>
    <property type="match status" value="1"/>
</dbReference>
<evidence type="ECO:0000256" key="2">
    <source>
        <dbReference type="ARBA" id="ARBA00023015"/>
    </source>
</evidence>
<accession>A0A9D5C4Y5</accession>
<keyword evidence="3" id="KW-0804">Transcription</keyword>
<evidence type="ECO:0000313" key="7">
    <source>
        <dbReference type="EMBL" id="KAJ0966443.1"/>
    </source>
</evidence>
<proteinExistence type="inferred from homology"/>
<dbReference type="InterPro" id="IPR044658">
    <property type="entry name" value="bHLH92/bHLH041-like"/>
</dbReference>
<dbReference type="SUPFAM" id="SSF47459">
    <property type="entry name" value="HLH, helix-loop-helix DNA-binding domain"/>
    <property type="match status" value="1"/>
</dbReference>
<dbReference type="OrthoDB" id="1885111at2759"/>
<comment type="caution">
    <text evidence="7">The sequence shown here is derived from an EMBL/GenBank/DDBJ whole genome shotgun (WGS) entry which is preliminary data.</text>
</comment>
<dbReference type="PANTHER" id="PTHR46665:SF6">
    <property type="entry name" value="TRANSCRIPTION FACTOR BHLH92"/>
    <property type="match status" value="1"/>
</dbReference>
<sequence>MAAPKPEGDHKEYESSRSYRQMMRERLRRERLSQGYADLHSILLTTSTLTSKGTKNSIVEAAVVYVREQKELMEGLVRRNDELKEEIARDEEKGELKINISVPNASTGIDSLIESLRCLKDLDVKANSIRSEFCGQDGFLVVGVDDSKEAMTEIQSTVESVMEKYWKDGN</sequence>
<evidence type="ECO:0000256" key="1">
    <source>
        <dbReference type="ARBA" id="ARBA00005510"/>
    </source>
</evidence>
<dbReference type="AlphaFoldDB" id="A0A9D5C4Y5"/>
<organism evidence="7 8">
    <name type="scientific">Dioscorea zingiberensis</name>
    <dbReference type="NCBI Taxonomy" id="325984"/>
    <lineage>
        <taxon>Eukaryota</taxon>
        <taxon>Viridiplantae</taxon>
        <taxon>Streptophyta</taxon>
        <taxon>Embryophyta</taxon>
        <taxon>Tracheophyta</taxon>
        <taxon>Spermatophyta</taxon>
        <taxon>Magnoliopsida</taxon>
        <taxon>Liliopsida</taxon>
        <taxon>Dioscoreales</taxon>
        <taxon>Dioscoreaceae</taxon>
        <taxon>Dioscorea</taxon>
    </lineage>
</organism>
<evidence type="ECO:0000259" key="6">
    <source>
        <dbReference type="PROSITE" id="PS50888"/>
    </source>
</evidence>
<dbReference type="EMBL" id="JAGGNH010000008">
    <property type="protein sequence ID" value="KAJ0966443.1"/>
    <property type="molecule type" value="Genomic_DNA"/>
</dbReference>
<dbReference type="PANTHER" id="PTHR46665">
    <property type="entry name" value="TRANSCRIPTION FACTOR BHLH041-RELATED-RELATED"/>
    <property type="match status" value="1"/>
</dbReference>
<feature type="coiled-coil region" evidence="4">
    <location>
        <begin position="66"/>
        <end position="93"/>
    </location>
</feature>
<dbReference type="Proteomes" id="UP001085076">
    <property type="component" value="Miscellaneous, Linkage group lg08"/>
</dbReference>
<comment type="similarity">
    <text evidence="1">Belongs to the bHLH protein family.</text>
</comment>
<reference evidence="7" key="2">
    <citation type="journal article" date="2022" name="Hortic Res">
        <title>The genome of Dioscorea zingiberensis sheds light on the biosynthesis, origin and evolution of the medicinally important diosgenin saponins.</title>
        <authorList>
            <person name="Li Y."/>
            <person name="Tan C."/>
            <person name="Li Z."/>
            <person name="Guo J."/>
            <person name="Li S."/>
            <person name="Chen X."/>
            <person name="Wang C."/>
            <person name="Dai X."/>
            <person name="Yang H."/>
            <person name="Song W."/>
            <person name="Hou L."/>
            <person name="Xu J."/>
            <person name="Tong Z."/>
            <person name="Xu A."/>
            <person name="Yuan X."/>
            <person name="Wang W."/>
            <person name="Yang Q."/>
            <person name="Chen L."/>
            <person name="Sun Z."/>
            <person name="Wang K."/>
            <person name="Pan B."/>
            <person name="Chen J."/>
            <person name="Bao Y."/>
            <person name="Liu F."/>
            <person name="Qi X."/>
            <person name="Gang D.R."/>
            <person name="Wen J."/>
            <person name="Li J."/>
        </authorList>
    </citation>
    <scope>NUCLEOTIDE SEQUENCE</scope>
    <source>
        <strain evidence="7">Dzin_1.0</strain>
    </source>
</reference>
<protein>
    <recommendedName>
        <fullName evidence="6">BHLH domain-containing protein</fullName>
    </recommendedName>
</protein>
<keyword evidence="8" id="KW-1185">Reference proteome</keyword>
<feature type="domain" description="BHLH" evidence="6">
    <location>
        <begin position="16"/>
        <end position="69"/>
    </location>
</feature>
<feature type="region of interest" description="Disordered" evidence="5">
    <location>
        <begin position="1"/>
        <end position="20"/>
    </location>
</feature>
<dbReference type="GO" id="GO:0046983">
    <property type="term" value="F:protein dimerization activity"/>
    <property type="evidence" value="ECO:0007669"/>
    <property type="project" value="InterPro"/>
</dbReference>
<gene>
    <name evidence="7" type="ORF">J5N97_027581</name>
</gene>
<dbReference type="InterPro" id="IPR036638">
    <property type="entry name" value="HLH_DNA-bd_sf"/>
</dbReference>
<keyword evidence="2" id="KW-0805">Transcription regulation</keyword>
<evidence type="ECO:0000256" key="5">
    <source>
        <dbReference type="SAM" id="MobiDB-lite"/>
    </source>
</evidence>
<dbReference type="InterPro" id="IPR011598">
    <property type="entry name" value="bHLH_dom"/>
</dbReference>
<name>A0A9D5C4Y5_9LILI</name>
<dbReference type="Pfam" id="PF00010">
    <property type="entry name" value="HLH"/>
    <property type="match status" value="1"/>
</dbReference>
<reference evidence="7" key="1">
    <citation type="submission" date="2021-03" db="EMBL/GenBank/DDBJ databases">
        <authorList>
            <person name="Li Z."/>
            <person name="Yang C."/>
        </authorList>
    </citation>
    <scope>NUCLEOTIDE SEQUENCE</scope>
    <source>
        <strain evidence="7">Dzin_1.0</strain>
        <tissue evidence="7">Leaf</tissue>
    </source>
</reference>
<evidence type="ECO:0000256" key="4">
    <source>
        <dbReference type="SAM" id="Coils"/>
    </source>
</evidence>